<keyword evidence="2 5" id="KW-0812">Transmembrane</keyword>
<dbReference type="GO" id="GO:0016020">
    <property type="term" value="C:membrane"/>
    <property type="evidence" value="ECO:0007669"/>
    <property type="project" value="UniProtKB-SubCell"/>
</dbReference>
<protein>
    <submittedName>
        <fullName evidence="7">TM2 domain-containing protein</fullName>
    </submittedName>
</protein>
<comment type="subcellular location">
    <subcellularLocation>
        <location evidence="1">Membrane</location>
        <topology evidence="1">Multi-pass membrane protein</topology>
    </subcellularLocation>
</comment>
<keyword evidence="4 5" id="KW-0472">Membrane</keyword>
<keyword evidence="8" id="KW-1185">Reference proteome</keyword>
<reference evidence="8" key="1">
    <citation type="submission" date="2016-11" db="EMBL/GenBank/DDBJ databases">
        <authorList>
            <person name="Varghese N."/>
            <person name="Submissions S."/>
        </authorList>
    </citation>
    <scope>NUCLEOTIDE SEQUENCE [LARGE SCALE GENOMIC DNA]</scope>
    <source>
        <strain evidence="8">C3</strain>
    </source>
</reference>
<evidence type="ECO:0000256" key="1">
    <source>
        <dbReference type="ARBA" id="ARBA00004141"/>
    </source>
</evidence>
<dbReference type="Pfam" id="PF05154">
    <property type="entry name" value="TM2"/>
    <property type="match status" value="1"/>
</dbReference>
<feature type="transmembrane region" description="Helical" evidence="5">
    <location>
        <begin position="20"/>
        <end position="38"/>
    </location>
</feature>
<sequence length="345" mass="39627">MEENKEKIYYVSSKNKTIALLLTLLGFVGVAGLQRIYVGRYLLGFVYIFTCGLFFIGTIYDIIQLCYEKFKDADGYPLYSKSSMKRNYRHRKLTKNPSIIHWSIAFICVLLVMGFYAFRITTTIKYAQQLEQKTESTEIKEETKSVKIENENVDEDLNKIVIEIELDQVLIEGKRKFLVNVNNTSNYPFDGVLHVNAKGMGALEGLYDLKNLQPGQTKTFIGKGDVDEFTTFRTSIQGNFKKQQKDTNLSYQIVKQYGGNGMMTYFVYVKDFSDANLTAISTEMYKNYSGKVHDLEIRFTKVQNNPSLDDSLAMYSIHPMNKALNHKLVWFNKSGDVERVIATIP</sequence>
<dbReference type="RefSeq" id="WP_072305852.1">
    <property type="nucleotide sequence ID" value="NZ_FPJA01000005.1"/>
</dbReference>
<evidence type="ECO:0000259" key="6">
    <source>
        <dbReference type="Pfam" id="PF05154"/>
    </source>
</evidence>
<evidence type="ECO:0000256" key="4">
    <source>
        <dbReference type="ARBA" id="ARBA00023136"/>
    </source>
</evidence>
<evidence type="ECO:0000256" key="5">
    <source>
        <dbReference type="SAM" id="Phobius"/>
    </source>
</evidence>
<dbReference type="AlphaFoldDB" id="A0A1K1N309"/>
<feature type="transmembrane region" description="Helical" evidence="5">
    <location>
        <begin position="44"/>
        <end position="63"/>
    </location>
</feature>
<dbReference type="EMBL" id="FPJA01000005">
    <property type="protein sequence ID" value="SFW29689.1"/>
    <property type="molecule type" value="Genomic_DNA"/>
</dbReference>
<name>A0A1K1N309_SELRU</name>
<keyword evidence="3 5" id="KW-1133">Transmembrane helix</keyword>
<organism evidence="7 8">
    <name type="scientific">Selenomonas ruminantium</name>
    <dbReference type="NCBI Taxonomy" id="971"/>
    <lineage>
        <taxon>Bacteria</taxon>
        <taxon>Bacillati</taxon>
        <taxon>Bacillota</taxon>
        <taxon>Negativicutes</taxon>
        <taxon>Selenomonadales</taxon>
        <taxon>Selenomonadaceae</taxon>
        <taxon>Selenomonas</taxon>
    </lineage>
</organism>
<feature type="domain" description="TM2" evidence="6">
    <location>
        <begin position="13"/>
        <end position="63"/>
    </location>
</feature>
<evidence type="ECO:0000256" key="2">
    <source>
        <dbReference type="ARBA" id="ARBA00022692"/>
    </source>
</evidence>
<accession>A0A1K1N309</accession>
<evidence type="ECO:0000256" key="3">
    <source>
        <dbReference type="ARBA" id="ARBA00022989"/>
    </source>
</evidence>
<proteinExistence type="predicted"/>
<dbReference type="Proteomes" id="UP000182958">
    <property type="component" value="Unassembled WGS sequence"/>
</dbReference>
<gene>
    <name evidence="7" type="ORF">SAMN02910323_1123</name>
</gene>
<evidence type="ECO:0000313" key="8">
    <source>
        <dbReference type="Proteomes" id="UP000182958"/>
    </source>
</evidence>
<feature type="transmembrane region" description="Helical" evidence="5">
    <location>
        <begin position="99"/>
        <end position="118"/>
    </location>
</feature>
<evidence type="ECO:0000313" key="7">
    <source>
        <dbReference type="EMBL" id="SFW29689.1"/>
    </source>
</evidence>
<dbReference type="InterPro" id="IPR007829">
    <property type="entry name" value="TM2"/>
</dbReference>